<dbReference type="EMBL" id="KZ354855">
    <property type="protein sequence ID" value="PIO60752.1"/>
    <property type="molecule type" value="Genomic_DNA"/>
</dbReference>
<keyword evidence="4" id="KW-1185">Reference proteome</keyword>
<name>A0A2G9TTF0_TELCI</name>
<accession>A0A2G9TTF0</accession>
<sequence length="124" mass="14107">LSFFKKISGSTQFAYILIAQIAHLMMDCAPALNVLNCLKPKICAFVGTYRIVTFKDLVNDPLDDDNSSDELIKPPQRAHSESRMSIEKRKLDVADDDSLLHRLKLNYFNSPDYTIAELREINSD</sequence>
<evidence type="ECO:0000313" key="4">
    <source>
        <dbReference type="Proteomes" id="UP000230423"/>
    </source>
</evidence>
<organism evidence="3 4">
    <name type="scientific">Teladorsagia circumcincta</name>
    <name type="common">Brown stomach worm</name>
    <name type="synonym">Ostertagia circumcincta</name>
    <dbReference type="NCBI Taxonomy" id="45464"/>
    <lineage>
        <taxon>Eukaryota</taxon>
        <taxon>Metazoa</taxon>
        <taxon>Ecdysozoa</taxon>
        <taxon>Nematoda</taxon>
        <taxon>Chromadorea</taxon>
        <taxon>Rhabditida</taxon>
        <taxon>Rhabditina</taxon>
        <taxon>Rhabditomorpha</taxon>
        <taxon>Strongyloidea</taxon>
        <taxon>Trichostrongylidae</taxon>
        <taxon>Teladorsagia</taxon>
    </lineage>
</organism>
<dbReference type="InterPro" id="IPR055577">
    <property type="entry name" value="DUF7153"/>
</dbReference>
<feature type="region of interest" description="Disordered" evidence="1">
    <location>
        <begin position="61"/>
        <end position="84"/>
    </location>
</feature>
<gene>
    <name evidence="3" type="ORF">TELCIR_17744</name>
</gene>
<dbReference type="Pfam" id="PF23672">
    <property type="entry name" value="DUF7153"/>
    <property type="match status" value="1"/>
</dbReference>
<feature type="non-terminal residue" evidence="3">
    <location>
        <position position="1"/>
    </location>
</feature>
<evidence type="ECO:0000259" key="2">
    <source>
        <dbReference type="Pfam" id="PF23672"/>
    </source>
</evidence>
<reference evidence="3 4" key="1">
    <citation type="submission" date="2015-09" db="EMBL/GenBank/DDBJ databases">
        <title>Draft genome of the parasitic nematode Teladorsagia circumcincta isolate WARC Sus (inbred).</title>
        <authorList>
            <person name="Mitreva M."/>
        </authorList>
    </citation>
    <scope>NUCLEOTIDE SEQUENCE [LARGE SCALE GENOMIC DNA]</scope>
    <source>
        <strain evidence="3 4">S</strain>
    </source>
</reference>
<evidence type="ECO:0000313" key="3">
    <source>
        <dbReference type="EMBL" id="PIO60752.1"/>
    </source>
</evidence>
<feature type="domain" description="DUF7153" evidence="2">
    <location>
        <begin position="1"/>
        <end position="50"/>
    </location>
</feature>
<protein>
    <recommendedName>
        <fullName evidence="2">DUF7153 domain-containing protein</fullName>
    </recommendedName>
</protein>
<proteinExistence type="predicted"/>
<dbReference type="Proteomes" id="UP000230423">
    <property type="component" value="Unassembled WGS sequence"/>
</dbReference>
<dbReference type="AlphaFoldDB" id="A0A2G9TTF0"/>
<evidence type="ECO:0000256" key="1">
    <source>
        <dbReference type="SAM" id="MobiDB-lite"/>
    </source>
</evidence>
<dbReference type="OrthoDB" id="6060890at2759"/>